<name>A0A6N6NNA8_9ACTN</name>
<dbReference type="OrthoDB" id="3174962at2"/>
<dbReference type="EMBL" id="WAJR01000003">
    <property type="protein sequence ID" value="KAB1642040.1"/>
    <property type="molecule type" value="Genomic_DNA"/>
</dbReference>
<reference evidence="2 3" key="1">
    <citation type="submission" date="2019-09" db="EMBL/GenBank/DDBJ databases">
        <title>Whole genome shotgun sequencing (WGS) of Ellagibacter isourolithinifaciens DSM 104140(T) and Adlercreutzia muris DSM 29508(T).</title>
        <authorList>
            <person name="Stoll D.A."/>
            <person name="Danylec N."/>
            <person name="Huch M."/>
        </authorList>
    </citation>
    <scope>NUCLEOTIDE SEQUENCE [LARGE SCALE GENOMIC DNA]</scope>
    <source>
        <strain evidence="2 3">DSM 104140</strain>
    </source>
</reference>
<dbReference type="Proteomes" id="UP000468668">
    <property type="component" value="Unassembled WGS sequence"/>
</dbReference>
<accession>A0A6N6NNA8</accession>
<dbReference type="RefSeq" id="WP_158048850.1">
    <property type="nucleotide sequence ID" value="NZ_DBEYOF010000010.1"/>
</dbReference>
<evidence type="ECO:0000313" key="3">
    <source>
        <dbReference type="Proteomes" id="UP000468668"/>
    </source>
</evidence>
<evidence type="ECO:0000256" key="1">
    <source>
        <dbReference type="SAM" id="MobiDB-lite"/>
    </source>
</evidence>
<dbReference type="GeneID" id="98657245"/>
<feature type="region of interest" description="Disordered" evidence="1">
    <location>
        <begin position="66"/>
        <end position="91"/>
    </location>
</feature>
<evidence type="ECO:0000313" key="2">
    <source>
        <dbReference type="EMBL" id="KAB1642040.1"/>
    </source>
</evidence>
<sequence length="91" mass="9587">MTRDEFFELDAAAAAAELNAGLEAGKSKDEVLADHGIAQADLMKAQIFFVKDKFIARAWGGYTSTKRTGNEAGDTANGVGDSDPSKGYNGI</sequence>
<gene>
    <name evidence="2" type="ORF">F8C90_02370</name>
</gene>
<proteinExistence type="predicted"/>
<organism evidence="2 3">
    <name type="scientific">Ellagibacter isourolithinifaciens</name>
    <dbReference type="NCBI Taxonomy" id="2137581"/>
    <lineage>
        <taxon>Bacteria</taxon>
        <taxon>Bacillati</taxon>
        <taxon>Actinomycetota</taxon>
        <taxon>Coriobacteriia</taxon>
        <taxon>Eggerthellales</taxon>
        <taxon>Eggerthellaceae</taxon>
        <taxon>Ellagibacter</taxon>
    </lineage>
</organism>
<protein>
    <submittedName>
        <fullName evidence="2">Uncharacterized protein</fullName>
    </submittedName>
</protein>
<keyword evidence="3" id="KW-1185">Reference proteome</keyword>
<dbReference type="AlphaFoldDB" id="A0A6N6NNA8"/>
<comment type="caution">
    <text evidence="2">The sequence shown here is derived from an EMBL/GenBank/DDBJ whole genome shotgun (WGS) entry which is preliminary data.</text>
</comment>